<dbReference type="AlphaFoldDB" id="A0A8C3HZU0"/>
<dbReference type="Proteomes" id="UP000694380">
    <property type="component" value="Unplaced"/>
</dbReference>
<dbReference type="SUPFAM" id="SSF56112">
    <property type="entry name" value="Protein kinase-like (PK-like)"/>
    <property type="match status" value="1"/>
</dbReference>
<dbReference type="Ensembl" id="ENSCPBT00000030847.1">
    <property type="protein sequence ID" value="ENSCPBP00000026196.1"/>
    <property type="gene ID" value="ENSCPBG00000018588.1"/>
</dbReference>
<dbReference type="PANTHER" id="PTHR22972:SF6">
    <property type="entry name" value="PROTEIN PEAK3"/>
    <property type="match status" value="1"/>
</dbReference>
<feature type="compositionally biased region" description="Basic and acidic residues" evidence="2">
    <location>
        <begin position="136"/>
        <end position="145"/>
    </location>
</feature>
<evidence type="ECO:0000256" key="1">
    <source>
        <dbReference type="ARBA" id="ARBA00038349"/>
    </source>
</evidence>
<dbReference type="InterPro" id="IPR051511">
    <property type="entry name" value="MitoQC_Scaffold_Kinases"/>
</dbReference>
<evidence type="ECO:0000313" key="4">
    <source>
        <dbReference type="Proteomes" id="UP000694380"/>
    </source>
</evidence>
<dbReference type="PANTHER" id="PTHR22972">
    <property type="entry name" value="SERINE/THREONINE PROTEIN KINASE"/>
    <property type="match status" value="1"/>
</dbReference>
<reference evidence="3" key="1">
    <citation type="submission" date="2025-08" db="UniProtKB">
        <authorList>
            <consortium name="Ensembl"/>
        </authorList>
    </citation>
    <scope>IDENTIFICATION</scope>
</reference>
<evidence type="ECO:0000256" key="2">
    <source>
        <dbReference type="SAM" id="MobiDB-lite"/>
    </source>
</evidence>
<feature type="region of interest" description="Disordered" evidence="2">
    <location>
        <begin position="133"/>
        <end position="168"/>
    </location>
</feature>
<evidence type="ECO:0000313" key="3">
    <source>
        <dbReference type="Ensembl" id="ENSCPBP00000026196.1"/>
    </source>
</evidence>
<feature type="compositionally biased region" description="Polar residues" evidence="2">
    <location>
        <begin position="28"/>
        <end position="50"/>
    </location>
</feature>
<feature type="region of interest" description="Disordered" evidence="2">
    <location>
        <begin position="28"/>
        <end position="114"/>
    </location>
</feature>
<dbReference type="GO" id="GO:0015629">
    <property type="term" value="C:actin cytoskeleton"/>
    <property type="evidence" value="ECO:0007669"/>
    <property type="project" value="TreeGrafter"/>
</dbReference>
<dbReference type="GO" id="GO:0005925">
    <property type="term" value="C:focal adhesion"/>
    <property type="evidence" value="ECO:0007669"/>
    <property type="project" value="TreeGrafter"/>
</dbReference>
<accession>A0A8C3HZU0</accession>
<dbReference type="GeneTree" id="ENSGT00940000157066"/>
<dbReference type="Gene3D" id="1.10.510.10">
    <property type="entry name" value="Transferase(Phosphotransferase) domain 1"/>
    <property type="match status" value="1"/>
</dbReference>
<proteinExistence type="inferred from homology"/>
<keyword evidence="4" id="KW-1185">Reference proteome</keyword>
<comment type="similarity">
    <text evidence="1">Belongs to the protein kinase superfamily.</text>
</comment>
<organism evidence="3 4">
    <name type="scientific">Chrysemys picta bellii</name>
    <name type="common">Western painted turtle</name>
    <name type="synonym">Emys bellii</name>
    <dbReference type="NCBI Taxonomy" id="8478"/>
    <lineage>
        <taxon>Eukaryota</taxon>
        <taxon>Metazoa</taxon>
        <taxon>Chordata</taxon>
        <taxon>Craniata</taxon>
        <taxon>Vertebrata</taxon>
        <taxon>Euteleostomi</taxon>
        <taxon>Archelosauria</taxon>
        <taxon>Testudinata</taxon>
        <taxon>Testudines</taxon>
        <taxon>Cryptodira</taxon>
        <taxon>Durocryptodira</taxon>
        <taxon>Testudinoidea</taxon>
        <taxon>Emydidae</taxon>
        <taxon>Chrysemys</taxon>
    </lineage>
</organism>
<sequence>MGIRASANGMIHSPRGWFWKGRTCRSLTQQHPRLSQGKHQGNAQAVQGQKQLPGGKSMTEPVEEQLGGGLVSPESNRDSSVIREIMPARRMSSSQLSLPEPPSPMQDAAAGSSAQHGLIYRNVGEMRAHLVPAKTGRGESPEKLPSEASGDPLPPPLPKKQLSRTRSLPEMQTHHYYPCKSAHFPTPHYVYNTLYEVSTPSRGGSRSYSESTEELFCGPKRYLSKSQSLGESEPWDILRKARPVPVARHITTEELTFTTPDGELVYFFEDLESTANVYEKVMGYHLASLIHLTARAQELLGGKEEQQQLMGAELAGKKKWADFTLLDKEPCCETGDAWYYRVSCASEQAQQIFAAKVHKSYPCSLSVQMSAGAHFNIQQVFGCFVDSLPIDLMPLERPQKLGQFCPGEHEEAVSTSASLPLNQVAISPEVPYQTLADFVKGSQDLHSSRPGHYERLACLLLLQLCTGLEHLKQQKVAHYNIHMENLLLVQCPSPHLGQQDKDPSAELSLPRLVISNFSKATGKKTSTSVAQDPDQVNMAPKWPSVAHFQNAEGFQVGILVYEILHQPNPLEKPSGLRNGDLPPIPALSIYSWGLQNLATLLLHPDPRRSVPIKQAKNMLQVLLWGPRQELFARNQITLVLLRNWVVIKRVLLLLKFAEKVSEAEGTIRLEEWLCCLYFTETTEHTLLHTLRIMHASESPGAH</sequence>
<dbReference type="InterPro" id="IPR011009">
    <property type="entry name" value="Kinase-like_dom_sf"/>
</dbReference>
<reference evidence="3" key="2">
    <citation type="submission" date="2025-09" db="UniProtKB">
        <authorList>
            <consortium name="Ensembl"/>
        </authorList>
    </citation>
    <scope>IDENTIFICATION</scope>
</reference>
<protein>
    <submittedName>
        <fullName evidence="3">PEAK family member 3</fullName>
    </submittedName>
</protein>
<name>A0A8C3HZU0_CHRPI</name>
<dbReference type="GO" id="GO:0004672">
    <property type="term" value="F:protein kinase activity"/>
    <property type="evidence" value="ECO:0007669"/>
    <property type="project" value="TreeGrafter"/>
</dbReference>